<keyword evidence="5" id="KW-0687">Ribonucleoprotein</keyword>
<dbReference type="Proteomes" id="UP000743370">
    <property type="component" value="Unassembled WGS sequence"/>
</dbReference>
<dbReference type="PANTHER" id="PTHR48025">
    <property type="entry name" value="OS02G0815200 PROTEIN"/>
    <property type="match status" value="1"/>
</dbReference>
<dbReference type="SUPFAM" id="SSF54928">
    <property type="entry name" value="RNA-binding domain, RBD"/>
    <property type="match status" value="1"/>
</dbReference>
<dbReference type="GO" id="GO:1990904">
    <property type="term" value="C:ribonucleoprotein complex"/>
    <property type="evidence" value="ECO:0007669"/>
    <property type="project" value="UniProtKB-KW"/>
</dbReference>
<reference evidence="5 6" key="1">
    <citation type="submission" date="2020-05" db="EMBL/GenBank/DDBJ databases">
        <title>Vigna angularis (adzuki bean) Var. LongXiaoDou No. 4 denovo assembly.</title>
        <authorList>
            <person name="Xiang H."/>
        </authorList>
    </citation>
    <scope>NUCLEOTIDE SEQUENCE [LARGE SCALE GENOMIC DNA]</scope>
    <source>
        <tissue evidence="5">Leaf</tissue>
    </source>
</reference>
<dbReference type="Gene3D" id="3.30.70.330">
    <property type="match status" value="2"/>
</dbReference>
<keyword evidence="3" id="KW-1133">Transmembrane helix</keyword>
<dbReference type="SMART" id="SM00360">
    <property type="entry name" value="RRM"/>
    <property type="match status" value="2"/>
</dbReference>
<dbReference type="GO" id="GO:1901259">
    <property type="term" value="P:chloroplast rRNA processing"/>
    <property type="evidence" value="ECO:0007669"/>
    <property type="project" value="TreeGrafter"/>
</dbReference>
<keyword evidence="3" id="KW-0472">Membrane</keyword>
<dbReference type="Pfam" id="PF00076">
    <property type="entry name" value="RRM_1"/>
    <property type="match status" value="2"/>
</dbReference>
<organism evidence="5 6">
    <name type="scientific">Phaseolus angularis</name>
    <name type="common">Azuki bean</name>
    <name type="synonym">Vigna angularis</name>
    <dbReference type="NCBI Taxonomy" id="3914"/>
    <lineage>
        <taxon>Eukaryota</taxon>
        <taxon>Viridiplantae</taxon>
        <taxon>Streptophyta</taxon>
        <taxon>Embryophyta</taxon>
        <taxon>Tracheophyta</taxon>
        <taxon>Spermatophyta</taxon>
        <taxon>Magnoliopsida</taxon>
        <taxon>eudicotyledons</taxon>
        <taxon>Gunneridae</taxon>
        <taxon>Pentapetalae</taxon>
        <taxon>rosids</taxon>
        <taxon>fabids</taxon>
        <taxon>Fabales</taxon>
        <taxon>Fabaceae</taxon>
        <taxon>Papilionoideae</taxon>
        <taxon>50 kb inversion clade</taxon>
        <taxon>NPAAA clade</taxon>
        <taxon>indigoferoid/millettioid clade</taxon>
        <taxon>Phaseoleae</taxon>
        <taxon>Vigna</taxon>
    </lineage>
</organism>
<protein>
    <submittedName>
        <fullName evidence="5">Ribonucleoprotein</fullName>
    </submittedName>
</protein>
<evidence type="ECO:0000256" key="1">
    <source>
        <dbReference type="ARBA" id="ARBA00022884"/>
    </source>
</evidence>
<keyword evidence="3" id="KW-0812">Transmembrane</keyword>
<sequence length="348" mass="38648">MAASSLIFNSSLSFNFSHTVISFKPQNFEPQFSISSAISLCHLPLSLVSFQDTQNPIQDETLQKTEPNASLFNHSARLFVGNLPYSLPSSQLAQRFGEAGNVVSVEIVYDDITDRSRGFAFVTMGSVEEAECAIRMFDGSNSCDGNGCDDEQEIGGRIIKVNVAEIPRKGKWRVMGSNYRGFVDSPHKIYAGNLGWGVTSQCLRDAFVELPGFLSAKVIYERNSGKSQGYGFVSFRTAEHVEAALNSMNGVGQHLRCSFFQASSVDKDKNHLDDNHPYRQKQAYLEHPCSCLQIYRTFKAALHSEMAKLSWLAFGAEDVEAFGKERIKDLGWILMVVGVLYGVIFGWL</sequence>
<dbReference type="GO" id="GO:0003729">
    <property type="term" value="F:mRNA binding"/>
    <property type="evidence" value="ECO:0007669"/>
    <property type="project" value="TreeGrafter"/>
</dbReference>
<dbReference type="InterPro" id="IPR012677">
    <property type="entry name" value="Nucleotide-bd_a/b_plait_sf"/>
</dbReference>
<evidence type="ECO:0000313" key="5">
    <source>
        <dbReference type="EMBL" id="KAG2403547.1"/>
    </source>
</evidence>
<dbReference type="InterPro" id="IPR000504">
    <property type="entry name" value="RRM_dom"/>
</dbReference>
<feature type="domain" description="RRM" evidence="4">
    <location>
        <begin position="76"/>
        <end position="166"/>
    </location>
</feature>
<dbReference type="InterPro" id="IPR050502">
    <property type="entry name" value="Euk_RNA-bind_prot"/>
</dbReference>
<proteinExistence type="predicted"/>
<feature type="transmembrane region" description="Helical" evidence="3">
    <location>
        <begin position="330"/>
        <end position="347"/>
    </location>
</feature>
<evidence type="ECO:0000313" key="6">
    <source>
        <dbReference type="Proteomes" id="UP000743370"/>
    </source>
</evidence>
<dbReference type="PANTHER" id="PTHR48025:SF5">
    <property type="entry name" value="NUCLEOTIDE-BINDING ALPHA-BETA PLAIT DOMAIN-CONTAINING PROTEIN-RELATED"/>
    <property type="match status" value="1"/>
</dbReference>
<keyword evidence="1 2" id="KW-0694">RNA-binding</keyword>
<dbReference type="PROSITE" id="PS50102">
    <property type="entry name" value="RRM"/>
    <property type="match status" value="2"/>
</dbReference>
<dbReference type="GO" id="GO:0009535">
    <property type="term" value="C:chloroplast thylakoid membrane"/>
    <property type="evidence" value="ECO:0007669"/>
    <property type="project" value="TreeGrafter"/>
</dbReference>
<evidence type="ECO:0000256" key="3">
    <source>
        <dbReference type="SAM" id="Phobius"/>
    </source>
</evidence>
<gene>
    <name evidence="5" type="ORF">HKW66_Vig0188340</name>
</gene>
<comment type="caution">
    <text evidence="5">The sequence shown here is derived from an EMBL/GenBank/DDBJ whole genome shotgun (WGS) entry which is preliminary data.</text>
</comment>
<name>A0A8T0KUD8_PHAAN</name>
<evidence type="ECO:0000256" key="2">
    <source>
        <dbReference type="PROSITE-ProRule" id="PRU00176"/>
    </source>
</evidence>
<feature type="domain" description="RRM" evidence="4">
    <location>
        <begin position="187"/>
        <end position="262"/>
    </location>
</feature>
<evidence type="ECO:0000259" key="4">
    <source>
        <dbReference type="PROSITE" id="PS50102"/>
    </source>
</evidence>
<dbReference type="InterPro" id="IPR035979">
    <property type="entry name" value="RBD_domain_sf"/>
</dbReference>
<accession>A0A8T0KUD8</accession>
<dbReference type="EMBL" id="JABFOF010000003">
    <property type="protein sequence ID" value="KAG2403547.1"/>
    <property type="molecule type" value="Genomic_DNA"/>
</dbReference>
<dbReference type="AlphaFoldDB" id="A0A8T0KUD8"/>